<keyword evidence="6 7" id="KW-0472">Membrane</keyword>
<evidence type="ECO:0000256" key="3">
    <source>
        <dbReference type="ARBA" id="ARBA00022475"/>
    </source>
</evidence>
<name>A0ABQ2LFE7_9PROT</name>
<dbReference type="PRINTS" id="PR00956">
    <property type="entry name" value="FLGMOTORFLIN"/>
</dbReference>
<dbReference type="InterPro" id="IPR036429">
    <property type="entry name" value="SpoA-like_sf"/>
</dbReference>
<dbReference type="InterPro" id="IPR001172">
    <property type="entry name" value="FliN_T3SS_HrcQb"/>
</dbReference>
<keyword evidence="11" id="KW-1185">Reference proteome</keyword>
<keyword evidence="7" id="KW-0975">Bacterial flagellum</keyword>
<dbReference type="InterPro" id="IPR051469">
    <property type="entry name" value="FliN/MopA/SpaO"/>
</dbReference>
<dbReference type="PANTHER" id="PTHR43484:SF1">
    <property type="entry name" value="FLAGELLAR MOTOR SWITCH PROTEIN FLIN"/>
    <property type="match status" value="1"/>
</dbReference>
<reference evidence="11" key="1">
    <citation type="journal article" date="2019" name="Int. J. Syst. Evol. Microbiol.">
        <title>The Global Catalogue of Microorganisms (GCM) 10K type strain sequencing project: providing services to taxonomists for standard genome sequencing and annotation.</title>
        <authorList>
            <consortium name="The Broad Institute Genomics Platform"/>
            <consortium name="The Broad Institute Genome Sequencing Center for Infectious Disease"/>
            <person name="Wu L."/>
            <person name="Ma J."/>
        </authorList>
    </citation>
    <scope>NUCLEOTIDE SEQUENCE [LARGE SCALE GENOMIC DNA]</scope>
    <source>
        <strain evidence="11">JCM 17843</strain>
    </source>
</reference>
<dbReference type="PANTHER" id="PTHR43484">
    <property type="match status" value="1"/>
</dbReference>
<keyword evidence="3 7" id="KW-1003">Cell membrane</keyword>
<comment type="function">
    <text evidence="7">FliN is one of three proteins (FliG, FliN, FliM) that form the rotor-mounted switch complex (C ring), located at the base of the basal body. This complex interacts with the CheY and CheZ chemotaxis proteins, in addition to contacting components of the motor that determine the direction of flagellar rotation.</text>
</comment>
<gene>
    <name evidence="10" type="ORF">GCM10007972_23550</name>
</gene>
<feature type="region of interest" description="Disordered" evidence="8">
    <location>
        <begin position="1"/>
        <end position="31"/>
    </location>
</feature>
<dbReference type="EMBL" id="BMOV01000009">
    <property type="protein sequence ID" value="GGO15450.1"/>
    <property type="molecule type" value="Genomic_DNA"/>
</dbReference>
<protein>
    <recommendedName>
        <fullName evidence="2 7">Flagellar motor switch protein FliN</fullName>
    </recommendedName>
</protein>
<dbReference type="RefSeq" id="WP_150006290.1">
    <property type="nucleotide sequence ID" value="NZ_BMOV01000009.1"/>
</dbReference>
<comment type="subcellular location">
    <subcellularLocation>
        <location evidence="7">Cell membrane</location>
        <topology evidence="7">Peripheral membrane protein</topology>
        <orientation evidence="7">Cytoplasmic side</orientation>
    </subcellularLocation>
    <subcellularLocation>
        <location evidence="7">Bacterial flagellum basal body</location>
    </subcellularLocation>
</comment>
<proteinExistence type="inferred from homology"/>
<evidence type="ECO:0000256" key="6">
    <source>
        <dbReference type="ARBA" id="ARBA00023136"/>
    </source>
</evidence>
<dbReference type="Pfam" id="PF01052">
    <property type="entry name" value="FliMN_C"/>
    <property type="match status" value="1"/>
</dbReference>
<evidence type="ECO:0000256" key="2">
    <source>
        <dbReference type="ARBA" id="ARBA00021897"/>
    </source>
</evidence>
<dbReference type="Proteomes" id="UP000602381">
    <property type="component" value="Unassembled WGS sequence"/>
</dbReference>
<evidence type="ECO:0000259" key="9">
    <source>
        <dbReference type="Pfam" id="PF01052"/>
    </source>
</evidence>
<dbReference type="InterPro" id="IPR001543">
    <property type="entry name" value="FliN-like_C"/>
</dbReference>
<evidence type="ECO:0000256" key="4">
    <source>
        <dbReference type="ARBA" id="ARBA00022500"/>
    </source>
</evidence>
<evidence type="ECO:0000256" key="1">
    <source>
        <dbReference type="ARBA" id="ARBA00009226"/>
    </source>
</evidence>
<comment type="caution">
    <text evidence="10">The sequence shown here is derived from an EMBL/GenBank/DDBJ whole genome shotgun (WGS) entry which is preliminary data.</text>
</comment>
<evidence type="ECO:0000256" key="7">
    <source>
        <dbReference type="RuleBase" id="RU362074"/>
    </source>
</evidence>
<evidence type="ECO:0000256" key="8">
    <source>
        <dbReference type="SAM" id="MobiDB-lite"/>
    </source>
</evidence>
<dbReference type="Gene3D" id="2.30.330.10">
    <property type="entry name" value="SpoA-like"/>
    <property type="match status" value="1"/>
</dbReference>
<dbReference type="SUPFAM" id="SSF101801">
    <property type="entry name" value="Surface presentation of antigens (SPOA)"/>
    <property type="match status" value="1"/>
</dbReference>
<feature type="domain" description="Flagellar motor switch protein FliN-like C-terminal" evidence="9">
    <location>
        <begin position="39"/>
        <end position="110"/>
    </location>
</feature>
<keyword evidence="5 7" id="KW-0283">Flagellar rotation</keyword>
<evidence type="ECO:0000256" key="5">
    <source>
        <dbReference type="ARBA" id="ARBA00022779"/>
    </source>
</evidence>
<dbReference type="InterPro" id="IPR012826">
    <property type="entry name" value="FliN"/>
</dbReference>
<accession>A0ABQ2LFE7</accession>
<organism evidence="10 11">
    <name type="scientific">Iodidimonas muriae</name>
    <dbReference type="NCBI Taxonomy" id="261467"/>
    <lineage>
        <taxon>Bacteria</taxon>
        <taxon>Pseudomonadati</taxon>
        <taxon>Pseudomonadota</taxon>
        <taxon>Alphaproteobacteria</taxon>
        <taxon>Iodidimonadales</taxon>
        <taxon>Iodidimonadaceae</taxon>
        <taxon>Iodidimonas</taxon>
    </lineage>
</organism>
<evidence type="ECO:0000313" key="11">
    <source>
        <dbReference type="Proteomes" id="UP000602381"/>
    </source>
</evidence>
<keyword evidence="4 7" id="KW-0145">Chemotaxis</keyword>
<dbReference type="NCBIfam" id="TIGR02480">
    <property type="entry name" value="fliN"/>
    <property type="match status" value="1"/>
</dbReference>
<evidence type="ECO:0000313" key="10">
    <source>
        <dbReference type="EMBL" id="GGO15450.1"/>
    </source>
</evidence>
<feature type="compositionally biased region" description="Polar residues" evidence="8">
    <location>
        <begin position="11"/>
        <end position="26"/>
    </location>
</feature>
<comment type="similarity">
    <text evidence="1 7">Belongs to the FliN/MopA/SpaO family.</text>
</comment>
<sequence length="117" mass="12458">MDLKDFDEQGQDTPKSSAPNQETASVDASEKAAKPPLSALYNVPVNIKVVLGAASLSVNQLLKLGRGAVVEIDRKVGEAVDIHINNHLVARGEVVIVEDDRLGVTLTDIVDAQMLNS</sequence>